<accession>A0A6J4LND1</accession>
<protein>
    <submittedName>
        <fullName evidence="1">Uncharacterized protein</fullName>
    </submittedName>
</protein>
<proteinExistence type="predicted"/>
<reference evidence="1" key="1">
    <citation type="submission" date="2020-02" db="EMBL/GenBank/DDBJ databases">
        <authorList>
            <person name="Meier V. D."/>
        </authorList>
    </citation>
    <scope>NUCLEOTIDE SEQUENCE</scope>
    <source>
        <strain evidence="1">AVDCRST_MAG90</strain>
    </source>
</reference>
<name>A0A6J4LND1_9HYPH</name>
<dbReference type="EMBL" id="CADCUC010000347">
    <property type="protein sequence ID" value="CAA9337015.1"/>
    <property type="molecule type" value="Genomic_DNA"/>
</dbReference>
<organism evidence="1">
    <name type="scientific">uncultured Microvirga sp</name>
    <dbReference type="NCBI Taxonomy" id="412392"/>
    <lineage>
        <taxon>Bacteria</taxon>
        <taxon>Pseudomonadati</taxon>
        <taxon>Pseudomonadota</taxon>
        <taxon>Alphaproteobacteria</taxon>
        <taxon>Hyphomicrobiales</taxon>
        <taxon>Methylobacteriaceae</taxon>
        <taxon>Microvirga</taxon>
        <taxon>environmental samples</taxon>
    </lineage>
</organism>
<sequence>MTDRTIDLDLHRGMAAQKATDLRRLRVEVEADQQSLRARRDTLETMLMSAPAAGWPEAVEKARYLLTLLAETPVGEDPRRQRLIADVLADFDRLLGDPTPSQDP</sequence>
<dbReference type="AlphaFoldDB" id="A0A6J4LND1"/>
<evidence type="ECO:0000313" key="1">
    <source>
        <dbReference type="EMBL" id="CAA9337015.1"/>
    </source>
</evidence>
<gene>
    <name evidence="1" type="ORF">AVDCRST_MAG90-1764</name>
</gene>